<gene>
    <name evidence="4" type="ORF">E6C48_02485</name>
</gene>
<feature type="compositionally biased region" description="Basic and acidic residues" evidence="2">
    <location>
        <begin position="328"/>
        <end position="348"/>
    </location>
</feature>
<dbReference type="Proteomes" id="UP000306441">
    <property type="component" value="Unassembled WGS sequence"/>
</dbReference>
<dbReference type="InterPro" id="IPR006311">
    <property type="entry name" value="TAT_signal"/>
</dbReference>
<protein>
    <submittedName>
        <fullName evidence="4">DUF2865 domain-containing protein</fullName>
    </submittedName>
</protein>
<comment type="caution">
    <text evidence="4">The sequence shown here is derived from an EMBL/GenBank/DDBJ whole genome shotgun (WGS) entry which is preliminary data.</text>
</comment>
<reference evidence="4 5" key="1">
    <citation type="submission" date="2019-04" db="EMBL/GenBank/DDBJ databases">
        <title>Mesorhizobium composti sp. nov., isolated from compost.</title>
        <authorList>
            <person name="Lin S.-Y."/>
            <person name="Hameed A."/>
            <person name="Hsieh Y.-T."/>
            <person name="Young C.-C."/>
        </authorList>
    </citation>
    <scope>NUCLEOTIDE SEQUENCE [LARGE SCALE GENOMIC DNA]</scope>
    <source>
        <strain evidence="4 5">CC-YTH430</strain>
    </source>
</reference>
<feature type="region of interest" description="Disordered" evidence="2">
    <location>
        <begin position="279"/>
        <end position="374"/>
    </location>
</feature>
<evidence type="ECO:0000256" key="2">
    <source>
        <dbReference type="SAM" id="MobiDB-lite"/>
    </source>
</evidence>
<keyword evidence="1" id="KW-0175">Coiled coil</keyword>
<keyword evidence="3" id="KW-0732">Signal</keyword>
<evidence type="ECO:0000256" key="1">
    <source>
        <dbReference type="SAM" id="Coils"/>
    </source>
</evidence>
<feature type="chain" id="PRO_5046996760" evidence="3">
    <location>
        <begin position="29"/>
        <end position="374"/>
    </location>
</feature>
<feature type="compositionally biased region" description="Polar residues" evidence="2">
    <location>
        <begin position="292"/>
        <end position="301"/>
    </location>
</feature>
<dbReference type="Pfam" id="PF11064">
    <property type="entry name" value="DUF2865"/>
    <property type="match status" value="1"/>
</dbReference>
<keyword evidence="5" id="KW-1185">Reference proteome</keyword>
<evidence type="ECO:0000313" key="5">
    <source>
        <dbReference type="Proteomes" id="UP000306441"/>
    </source>
</evidence>
<dbReference type="PROSITE" id="PS51318">
    <property type="entry name" value="TAT"/>
    <property type="match status" value="1"/>
</dbReference>
<dbReference type="InterPro" id="IPR021293">
    <property type="entry name" value="DUF2865"/>
</dbReference>
<evidence type="ECO:0000256" key="3">
    <source>
        <dbReference type="SAM" id="SignalP"/>
    </source>
</evidence>
<evidence type="ECO:0000313" key="4">
    <source>
        <dbReference type="EMBL" id="THF59937.1"/>
    </source>
</evidence>
<sequence length="374" mass="39272">MKGDRRAQMLAAALMGAAVLVAFAPAAAQASAHICRQLEAELAGAPRGGSGPAQLNRYDAAIARQQSEIAKARSQARTLGCGFSLFSGNVSQCASLNAALSRMNGNLDKLERKRAQLSGGGKRRSRARLMALLDKNGCRDRKAEDKAVTIRSSDGSVQRLLGETIERADRPNEVSLPGGEYRTLCVRTCDGYFFPMSNAASAGDFERDQKNCESSCPGAAIQLFYTRGMDEDSSRMISVATGRPYGDLSTAYLYKKPNASVPQSCGCNAPRDFSILGGGSSGVSGAGPTSSPTMQSLSPSVSIMPAARPDPAADPETQANAEGGLDIETIRRLAAEKAAENSSGDRKVRVVGPRFLPDPSGAIDLRAPAPKKGP</sequence>
<dbReference type="EMBL" id="SSNY01000001">
    <property type="protein sequence ID" value="THF59937.1"/>
    <property type="molecule type" value="Genomic_DNA"/>
</dbReference>
<name>A0ABY2QCD6_9HYPH</name>
<accession>A0ABY2QCD6</accession>
<feature type="coiled-coil region" evidence="1">
    <location>
        <begin position="55"/>
        <end position="113"/>
    </location>
</feature>
<proteinExistence type="predicted"/>
<feature type="signal peptide" evidence="3">
    <location>
        <begin position="1"/>
        <end position="28"/>
    </location>
</feature>
<organism evidence="4 5">
    <name type="scientific">Ollibium composti</name>
    <dbReference type="NCBI Taxonomy" id="2675109"/>
    <lineage>
        <taxon>Bacteria</taxon>
        <taxon>Pseudomonadati</taxon>
        <taxon>Pseudomonadota</taxon>
        <taxon>Alphaproteobacteria</taxon>
        <taxon>Hyphomicrobiales</taxon>
        <taxon>Phyllobacteriaceae</taxon>
        <taxon>Ollibium</taxon>
    </lineage>
</organism>